<protein>
    <recommendedName>
        <fullName evidence="2">Metallo-beta-lactamase domain-containing protein</fullName>
    </recommendedName>
</protein>
<dbReference type="InterPro" id="IPR001279">
    <property type="entry name" value="Metallo-B-lactamas"/>
</dbReference>
<name>A0A9E6Y0L4_9ACTN</name>
<dbReference type="KEGG" id="sbae:DSM104329_03879"/>
<dbReference type="GO" id="GO:0016787">
    <property type="term" value="F:hydrolase activity"/>
    <property type="evidence" value="ECO:0007669"/>
    <property type="project" value="UniProtKB-KW"/>
</dbReference>
<dbReference type="InterPro" id="IPR036866">
    <property type="entry name" value="RibonucZ/Hydroxyglut_hydro"/>
</dbReference>
<dbReference type="EMBL" id="CP087164">
    <property type="protein sequence ID" value="UGS37463.1"/>
    <property type="molecule type" value="Genomic_DNA"/>
</dbReference>
<dbReference type="InterPro" id="IPR050114">
    <property type="entry name" value="UPF0173_UPF0282_UlaG_hydrolase"/>
</dbReference>
<dbReference type="Pfam" id="PF12706">
    <property type="entry name" value="Lactamase_B_2"/>
    <property type="match status" value="1"/>
</dbReference>
<sequence length="268" mass="27553">MASTDAAAVTVQTIGGPTAVLEMGGLRIMLDPTFDPPGRYEREGAPALVKTRGPAVEADALGPLGLALVSHDHHPDNLDAAGRELLSTVPLVLTTVAGAQRLGGTARGLEPFESTDVDLPGDRSLRVTAIPAQHGPDGTDHLTGPVIGFHLTGDGLPTVHVSGDNASLDVVRRIADRLGPVDVAVLFAGGACLAGRFDGALLTLGNREAPEAAQILGARVVVPVHHDGWEHFSAPLDGLVEAFTAAGIGDRLRVVEPGAGPVRVWPPT</sequence>
<accession>A0A9E6Y0L4</accession>
<evidence type="ECO:0000313" key="3">
    <source>
        <dbReference type="EMBL" id="UGS37463.1"/>
    </source>
</evidence>
<feature type="domain" description="Metallo-beta-lactamase" evidence="2">
    <location>
        <begin position="27"/>
        <end position="226"/>
    </location>
</feature>
<gene>
    <name evidence="3" type="ORF">DSM104329_03879</name>
</gene>
<dbReference type="SUPFAM" id="SSF56281">
    <property type="entry name" value="Metallo-hydrolase/oxidoreductase"/>
    <property type="match status" value="1"/>
</dbReference>
<dbReference type="Gene3D" id="3.60.15.10">
    <property type="entry name" value="Ribonuclease Z/Hydroxyacylglutathione hydrolase-like"/>
    <property type="match status" value="1"/>
</dbReference>
<organism evidence="3 4">
    <name type="scientific">Capillimicrobium parvum</name>
    <dbReference type="NCBI Taxonomy" id="2884022"/>
    <lineage>
        <taxon>Bacteria</taxon>
        <taxon>Bacillati</taxon>
        <taxon>Actinomycetota</taxon>
        <taxon>Thermoleophilia</taxon>
        <taxon>Solirubrobacterales</taxon>
        <taxon>Capillimicrobiaceae</taxon>
        <taxon>Capillimicrobium</taxon>
    </lineage>
</organism>
<dbReference type="RefSeq" id="WP_259311518.1">
    <property type="nucleotide sequence ID" value="NZ_CP087164.1"/>
</dbReference>
<dbReference type="PANTHER" id="PTHR43546:SF9">
    <property type="entry name" value="L-ASCORBATE-6-PHOSPHATE LACTONASE ULAG-RELATED"/>
    <property type="match status" value="1"/>
</dbReference>
<evidence type="ECO:0000256" key="1">
    <source>
        <dbReference type="ARBA" id="ARBA00022801"/>
    </source>
</evidence>
<keyword evidence="4" id="KW-1185">Reference proteome</keyword>
<dbReference type="AlphaFoldDB" id="A0A9E6Y0L4"/>
<reference evidence="3" key="1">
    <citation type="journal article" date="2022" name="Int. J. Syst. Evol. Microbiol.">
        <title>Pseudomonas aegrilactucae sp. nov. and Pseudomonas morbosilactucae sp. nov., pathogens causing bacterial rot of lettuce in Japan.</title>
        <authorList>
            <person name="Sawada H."/>
            <person name="Fujikawa T."/>
            <person name="Satou M."/>
        </authorList>
    </citation>
    <scope>NUCLEOTIDE SEQUENCE</scope>
    <source>
        <strain evidence="3">0166_1</strain>
    </source>
</reference>
<evidence type="ECO:0000259" key="2">
    <source>
        <dbReference type="Pfam" id="PF12706"/>
    </source>
</evidence>
<proteinExistence type="predicted"/>
<evidence type="ECO:0000313" key="4">
    <source>
        <dbReference type="Proteomes" id="UP001162834"/>
    </source>
</evidence>
<dbReference type="PANTHER" id="PTHR43546">
    <property type="entry name" value="UPF0173 METAL-DEPENDENT HYDROLASE MJ1163-RELATED"/>
    <property type="match status" value="1"/>
</dbReference>
<keyword evidence="1" id="KW-0378">Hydrolase</keyword>
<dbReference type="Proteomes" id="UP001162834">
    <property type="component" value="Chromosome"/>
</dbReference>